<evidence type="ECO:0000259" key="6">
    <source>
        <dbReference type="Pfam" id="PF07993"/>
    </source>
</evidence>
<comment type="function">
    <text evidence="4">Catalyzes the reduction of fatty acyl-CoA to fatty alcohols.</text>
</comment>
<accession>I3SDY3</accession>
<evidence type="ECO:0000256" key="3">
    <source>
        <dbReference type="ARBA" id="ARBA00023098"/>
    </source>
</evidence>
<dbReference type="GO" id="GO:0080019">
    <property type="term" value="F:alcohol-forming very long-chain fatty acyl-CoA reductase activity"/>
    <property type="evidence" value="ECO:0007669"/>
    <property type="project" value="InterPro"/>
</dbReference>
<keyword evidence="2 4" id="KW-0444">Lipid biosynthesis</keyword>
<dbReference type="InterPro" id="IPR013120">
    <property type="entry name" value="FAR_NAD-bd"/>
</dbReference>
<protein>
    <recommendedName>
        <fullName evidence="4">Fatty acyl-CoA reductase</fullName>
        <ecNumber evidence="4">1.2.1.84</ecNumber>
    </recommendedName>
</protein>
<proteinExistence type="evidence at transcript level"/>
<dbReference type="SUPFAM" id="SSF51735">
    <property type="entry name" value="NAD(P)-binding Rossmann-fold domains"/>
    <property type="match status" value="1"/>
</dbReference>
<dbReference type="Pfam" id="PF03015">
    <property type="entry name" value="Sterile"/>
    <property type="match status" value="1"/>
</dbReference>
<dbReference type="GO" id="GO:0010345">
    <property type="term" value="P:suberin biosynthetic process"/>
    <property type="evidence" value="ECO:0007669"/>
    <property type="project" value="TreeGrafter"/>
</dbReference>
<keyword evidence="4" id="KW-0560">Oxidoreductase</keyword>
<comment type="similarity">
    <text evidence="1 4">Belongs to the fatty acyl-CoA reductase family.</text>
</comment>
<organism evidence="7">
    <name type="scientific">Lotus japonicus</name>
    <name type="common">Lotus corniculatus var. japonicus</name>
    <dbReference type="NCBI Taxonomy" id="34305"/>
    <lineage>
        <taxon>Eukaryota</taxon>
        <taxon>Viridiplantae</taxon>
        <taxon>Streptophyta</taxon>
        <taxon>Embryophyta</taxon>
        <taxon>Tracheophyta</taxon>
        <taxon>Spermatophyta</taxon>
        <taxon>Magnoliopsida</taxon>
        <taxon>eudicotyledons</taxon>
        <taxon>Gunneridae</taxon>
        <taxon>Pentapetalae</taxon>
        <taxon>rosids</taxon>
        <taxon>fabids</taxon>
        <taxon>Fabales</taxon>
        <taxon>Fabaceae</taxon>
        <taxon>Papilionoideae</taxon>
        <taxon>50 kb inversion clade</taxon>
        <taxon>NPAAA clade</taxon>
        <taxon>Hologalegina</taxon>
        <taxon>robinioid clade</taxon>
        <taxon>Loteae</taxon>
        <taxon>Lotus</taxon>
    </lineage>
</organism>
<name>I3SDY3_LOTJA</name>
<dbReference type="Gene3D" id="3.40.50.720">
    <property type="entry name" value="NAD(P)-binding Rossmann-like Domain"/>
    <property type="match status" value="1"/>
</dbReference>
<feature type="domain" description="Fatty acyl-CoA reductase C-terminal" evidence="5">
    <location>
        <begin position="173"/>
        <end position="271"/>
    </location>
</feature>
<dbReference type="PANTHER" id="PTHR11011">
    <property type="entry name" value="MALE STERILITY PROTEIN 2-RELATED"/>
    <property type="match status" value="1"/>
</dbReference>
<dbReference type="InterPro" id="IPR026055">
    <property type="entry name" value="FAR"/>
</dbReference>
<dbReference type="EC" id="1.2.1.84" evidence="4"/>
<comment type="catalytic activity">
    <reaction evidence="4">
        <text>a long-chain fatty acyl-CoA + 2 NADPH + 2 H(+) = a long-chain primary fatty alcohol + 2 NADP(+) + CoA</text>
        <dbReference type="Rhea" id="RHEA:52716"/>
        <dbReference type="ChEBI" id="CHEBI:15378"/>
        <dbReference type="ChEBI" id="CHEBI:57287"/>
        <dbReference type="ChEBI" id="CHEBI:57783"/>
        <dbReference type="ChEBI" id="CHEBI:58349"/>
        <dbReference type="ChEBI" id="CHEBI:77396"/>
        <dbReference type="ChEBI" id="CHEBI:83139"/>
        <dbReference type="EC" id="1.2.1.84"/>
    </reaction>
</comment>
<dbReference type="PANTHER" id="PTHR11011:SF108">
    <property type="entry name" value="FATTY ACYL-COA REDUCTASE"/>
    <property type="match status" value="1"/>
</dbReference>
<dbReference type="CDD" id="cd09071">
    <property type="entry name" value="FAR_C"/>
    <property type="match status" value="1"/>
</dbReference>
<dbReference type="GO" id="GO:0102965">
    <property type="term" value="F:alcohol-forming long-chain fatty acyl-CoA reductase activity"/>
    <property type="evidence" value="ECO:0007669"/>
    <property type="project" value="UniProtKB-EC"/>
</dbReference>
<dbReference type="InterPro" id="IPR033640">
    <property type="entry name" value="FAR_C"/>
</dbReference>
<dbReference type="Pfam" id="PF07993">
    <property type="entry name" value="NAD_binding_4"/>
    <property type="match status" value="1"/>
</dbReference>
<keyword evidence="3 4" id="KW-0443">Lipid metabolism</keyword>
<reference evidence="7" key="1">
    <citation type="submission" date="2012-05" db="EMBL/GenBank/DDBJ databases">
        <authorList>
            <person name="Krishnakumar V."/>
            <person name="Cheung F."/>
            <person name="Xiao Y."/>
            <person name="Chan A."/>
            <person name="Moskal W.A."/>
            <person name="Town C.D."/>
        </authorList>
    </citation>
    <scope>NUCLEOTIDE SEQUENCE</scope>
</reference>
<evidence type="ECO:0000256" key="2">
    <source>
        <dbReference type="ARBA" id="ARBA00022516"/>
    </source>
</evidence>
<dbReference type="GO" id="GO:0035336">
    <property type="term" value="P:long-chain fatty-acyl-CoA metabolic process"/>
    <property type="evidence" value="ECO:0007669"/>
    <property type="project" value="TreeGrafter"/>
</dbReference>
<evidence type="ECO:0000256" key="4">
    <source>
        <dbReference type="RuleBase" id="RU363097"/>
    </source>
</evidence>
<dbReference type="AlphaFoldDB" id="I3SDY3"/>
<feature type="domain" description="Thioester reductase (TE)" evidence="6">
    <location>
        <begin position="4"/>
        <end position="99"/>
    </location>
</feature>
<evidence type="ECO:0000313" key="7">
    <source>
        <dbReference type="EMBL" id="AFK38475.1"/>
    </source>
</evidence>
<dbReference type="EMBL" id="BT138680">
    <property type="protein sequence ID" value="AFK38475.1"/>
    <property type="molecule type" value="mRNA"/>
</dbReference>
<evidence type="ECO:0000259" key="5">
    <source>
        <dbReference type="Pfam" id="PF03015"/>
    </source>
</evidence>
<keyword evidence="4" id="KW-0521">NADP</keyword>
<sequence>MKNLGIKRATLYGWPNTYVFTKAMGEMLVETLKGNMSVVIVRPTIVTSTFKEPFPGWVECLRTIDSLIVAYGKGKLTCFAADLKAVFDVIPADMVVNAMLVAMVAHANQPDDIIYHVGSSVRNPVRYGNLLDYCLRYFTEKPLLNKDGNPVKVGKITMLGNMTSFHRYMFIRYLLPFKGLELANAVLCKYFQEMYLDLSSKIRTVMRLADLYQPYLFFHGIFDNMNTEKLQSAARQGGVEMDVFYFDPKMIDWEDYFMNIHFPGTIKYAFKR</sequence>
<evidence type="ECO:0000256" key="1">
    <source>
        <dbReference type="ARBA" id="ARBA00005928"/>
    </source>
</evidence>
<dbReference type="InterPro" id="IPR036291">
    <property type="entry name" value="NAD(P)-bd_dom_sf"/>
</dbReference>